<keyword evidence="2" id="KW-0813">Transport</keyword>
<dbReference type="InterPro" id="IPR021967">
    <property type="entry name" value="Nup98_C"/>
</dbReference>
<dbReference type="PANTHER" id="PTHR23198">
    <property type="entry name" value="NUCLEOPORIN"/>
    <property type="match status" value="1"/>
</dbReference>
<feature type="domain" description="Peptidase S59" evidence="9">
    <location>
        <begin position="51"/>
        <end position="185"/>
    </location>
</feature>
<evidence type="ECO:0000313" key="11">
    <source>
        <dbReference type="Proteomes" id="UP001140949"/>
    </source>
</evidence>
<dbReference type="PROSITE" id="PS51434">
    <property type="entry name" value="NUP_C"/>
    <property type="match status" value="1"/>
</dbReference>
<dbReference type="GO" id="GO:0017056">
    <property type="term" value="F:structural constituent of nuclear pore"/>
    <property type="evidence" value="ECO:0007669"/>
    <property type="project" value="InterPro"/>
</dbReference>
<dbReference type="Pfam" id="PF12110">
    <property type="entry name" value="Nup96"/>
    <property type="match status" value="1"/>
</dbReference>
<evidence type="ECO:0000256" key="8">
    <source>
        <dbReference type="SAM" id="MobiDB-lite"/>
    </source>
</evidence>
<dbReference type="InterPro" id="IPR037665">
    <property type="entry name" value="Nucleoporin_S59-like"/>
</dbReference>
<evidence type="ECO:0000256" key="1">
    <source>
        <dbReference type="ARBA" id="ARBA00004567"/>
    </source>
</evidence>
<feature type="region of interest" description="Disordered" evidence="8">
    <location>
        <begin position="269"/>
        <end position="300"/>
    </location>
</feature>
<evidence type="ECO:0000256" key="3">
    <source>
        <dbReference type="ARBA" id="ARBA00022816"/>
    </source>
</evidence>
<dbReference type="Pfam" id="PF04096">
    <property type="entry name" value="Nucleoporin2"/>
    <property type="match status" value="1"/>
</dbReference>
<dbReference type="Proteomes" id="UP001140949">
    <property type="component" value="Unassembled WGS sequence"/>
</dbReference>
<comment type="caution">
    <text evidence="10">The sequence shown here is derived from an EMBL/GenBank/DDBJ whole genome shotgun (WGS) entry which is preliminary data.</text>
</comment>
<protein>
    <submittedName>
        <fullName evidence="10">Nuclear pore complex protein NUP96</fullName>
    </submittedName>
</protein>
<evidence type="ECO:0000256" key="5">
    <source>
        <dbReference type="ARBA" id="ARBA00023010"/>
    </source>
</evidence>
<evidence type="ECO:0000256" key="6">
    <source>
        <dbReference type="ARBA" id="ARBA00023132"/>
    </source>
</evidence>
<keyword evidence="11" id="KW-1185">Reference proteome</keyword>
<comment type="subcellular location">
    <subcellularLocation>
        <location evidence="1">Nucleus</location>
        <location evidence="1">Nuclear pore complex</location>
    </subcellularLocation>
</comment>
<dbReference type="InterPro" id="IPR007230">
    <property type="entry name" value="Nup98_auto-Pept-S59_dom"/>
</dbReference>
<feature type="compositionally biased region" description="Pro residues" evidence="8">
    <location>
        <begin position="10"/>
        <end position="28"/>
    </location>
</feature>
<keyword evidence="6" id="KW-0906">Nuclear pore complex</keyword>
<feature type="region of interest" description="Disordered" evidence="8">
    <location>
        <begin position="1"/>
        <end position="43"/>
    </location>
</feature>
<name>A0AAX6IJ97_IRIPA</name>
<accession>A0AAX6IJ97</accession>
<evidence type="ECO:0000256" key="7">
    <source>
        <dbReference type="ARBA" id="ARBA00023242"/>
    </source>
</evidence>
<dbReference type="GO" id="GO:0051028">
    <property type="term" value="P:mRNA transport"/>
    <property type="evidence" value="ECO:0007669"/>
    <property type="project" value="UniProtKB-KW"/>
</dbReference>
<dbReference type="InterPro" id="IPR036903">
    <property type="entry name" value="Nup98_auto-Pept-S59_dom_sf"/>
</dbReference>
<proteinExistence type="predicted"/>
<dbReference type="Gene3D" id="1.25.40.690">
    <property type="match status" value="1"/>
</dbReference>
<sequence length="1042" mass="117247">MSSSPHLLLPDPPRIPSSPPGTLGPPTGPRLKKLKPSSNDDDENFLPVLNSSGYFTSPSVAELARAESVDRGFCGRVPNFVIGRLGYGHIRFIDDTDVRFLNLDRLVKFGRHSVSVYGDESDKPPIGRGLNKPAEVTLLVQLDSESEPEPERVADKLRACTEKQGAEFVSYDPLTREWKFVVLHFSRFGLGDEEEEDDTVMDDVAARLDISPVGPDEVSLSHSLPAHLGLDPVKMHEMRMLMFPADEEDDEFEDSFPSDRRRVSGRGFVRADSPATSGKSPMLISPMQGSSQKKSSMISPSPLRKVPVPLLEYNMNSSGSNPCRSILMIGQNKGLPVRAKKIEGFKLEDKHETPLSGNSHNLVDAALFMGRSFRVGWGPNGVLVHTGTPVGKSGNVLSSVINIEKVAIDRTVRDGNGKVKEELVDLGFASPLDLHKSLDSETIEVGAGSFRIKLQKVIISRTTLSEICRAYIGVIEKKLEVSNLSTYYRLLLMHQVTIWELIKVLFSERETGGNLQAESDDYGEDMMLDKRDVPADIDPEASPFIRRAEFSDWLQDTVCHRVQEEVSCLNDSSDLEHMLIRLTGRQLDTAVELAASRGDVRLSILLSQAGGSMVNRDDMARQLNLWRVNGLDFNYIENDRLKLYELLAGNIQGALQDSTVDWKRYLGLVMWYQLPPDTSLPFIIHTYQQLLGEGRAPNPVPVYVDEGPVEDTVDWRLGDRYDIAYYLMLLHANQGKAFDLLKTMFSAFSSTHDPLDHHMIWHQCAVLEAIGAFSSDDLNVLHMSYVSQLLCLGQCHWAIYVVMHMPYHEDFPHIHSNLIREILSQYCEIWSAHDIQRQFIEDLGVPSEWMHEALAIYSQYYGNLPKALEHFLECCNWQKAHSIFMTSVAHSLFLSSKHPEIWRITTLMEEYKSEIADWDLGAGIYFDFYNIRSLLQDEDIMDDKEDPLEKKNEACKDFFVRLNDSLAIWGNKFPVDARAAYSKMAEELGALLESTPGESSTSLVQMNCFETMLSAPIPEDLRSCRLQDALSVFTYLLTEHAS</sequence>
<evidence type="ECO:0000313" key="10">
    <source>
        <dbReference type="EMBL" id="KAJ6853091.1"/>
    </source>
</evidence>
<reference evidence="10" key="1">
    <citation type="journal article" date="2023" name="GigaByte">
        <title>Genome assembly of the bearded iris, Iris pallida Lam.</title>
        <authorList>
            <person name="Bruccoleri R.E."/>
            <person name="Oakeley E.J."/>
            <person name="Faust A.M.E."/>
            <person name="Altorfer M."/>
            <person name="Dessus-Babus S."/>
            <person name="Burckhardt D."/>
            <person name="Oertli M."/>
            <person name="Naumann U."/>
            <person name="Petersen F."/>
            <person name="Wong J."/>
        </authorList>
    </citation>
    <scope>NUCLEOTIDE SEQUENCE</scope>
    <source>
        <strain evidence="10">GSM-AAB239-AS_SAM_17_03QT</strain>
    </source>
</reference>
<keyword evidence="4" id="KW-0653">Protein transport</keyword>
<evidence type="ECO:0000256" key="2">
    <source>
        <dbReference type="ARBA" id="ARBA00022448"/>
    </source>
</evidence>
<dbReference type="AlphaFoldDB" id="A0AAX6IJ97"/>
<gene>
    <name evidence="10" type="ORF">M6B38_250995</name>
</gene>
<keyword evidence="5" id="KW-0811">Translocation</keyword>
<organism evidence="10 11">
    <name type="scientific">Iris pallida</name>
    <name type="common">Sweet iris</name>
    <dbReference type="NCBI Taxonomy" id="29817"/>
    <lineage>
        <taxon>Eukaryota</taxon>
        <taxon>Viridiplantae</taxon>
        <taxon>Streptophyta</taxon>
        <taxon>Embryophyta</taxon>
        <taxon>Tracheophyta</taxon>
        <taxon>Spermatophyta</taxon>
        <taxon>Magnoliopsida</taxon>
        <taxon>Liliopsida</taxon>
        <taxon>Asparagales</taxon>
        <taxon>Iridaceae</taxon>
        <taxon>Iridoideae</taxon>
        <taxon>Irideae</taxon>
        <taxon>Iris</taxon>
    </lineage>
</organism>
<dbReference type="FunFam" id="1.25.40.690:FF:000002">
    <property type="entry name" value="Nuclear pore complex protein NUP96"/>
    <property type="match status" value="1"/>
</dbReference>
<evidence type="ECO:0000256" key="4">
    <source>
        <dbReference type="ARBA" id="ARBA00022927"/>
    </source>
</evidence>
<keyword evidence="3" id="KW-0509">mRNA transport</keyword>
<dbReference type="EMBL" id="JANAVB010001000">
    <property type="protein sequence ID" value="KAJ6853091.1"/>
    <property type="molecule type" value="Genomic_DNA"/>
</dbReference>
<keyword evidence="7" id="KW-0539">Nucleus</keyword>
<dbReference type="PANTHER" id="PTHR23198:SF26">
    <property type="entry name" value="NUCLEAR PORE COMPLEX PROTEIN NUP96"/>
    <property type="match status" value="1"/>
</dbReference>
<dbReference type="Gene3D" id="3.30.1610.10">
    <property type="entry name" value="Peptidase S59, nucleoporin"/>
    <property type="match status" value="1"/>
</dbReference>
<reference evidence="10" key="2">
    <citation type="submission" date="2023-04" db="EMBL/GenBank/DDBJ databases">
        <authorList>
            <person name="Bruccoleri R.E."/>
            <person name="Oakeley E.J."/>
            <person name="Faust A.-M."/>
            <person name="Dessus-Babus S."/>
            <person name="Altorfer M."/>
            <person name="Burckhardt D."/>
            <person name="Oertli M."/>
            <person name="Naumann U."/>
            <person name="Petersen F."/>
            <person name="Wong J."/>
        </authorList>
    </citation>
    <scope>NUCLEOTIDE SEQUENCE</scope>
    <source>
        <strain evidence="10">GSM-AAB239-AS_SAM_17_03QT</strain>
        <tissue evidence="10">Leaf</tissue>
    </source>
</reference>
<dbReference type="GO" id="GO:0015031">
    <property type="term" value="P:protein transport"/>
    <property type="evidence" value="ECO:0007669"/>
    <property type="project" value="UniProtKB-KW"/>
</dbReference>
<dbReference type="GO" id="GO:0005643">
    <property type="term" value="C:nuclear pore"/>
    <property type="evidence" value="ECO:0007669"/>
    <property type="project" value="UniProtKB-SubCell"/>
</dbReference>
<feature type="compositionally biased region" description="Low complexity" evidence="8">
    <location>
        <begin position="285"/>
        <end position="300"/>
    </location>
</feature>
<evidence type="ECO:0000259" key="9">
    <source>
        <dbReference type="PROSITE" id="PS51434"/>
    </source>
</evidence>
<dbReference type="SUPFAM" id="SSF82215">
    <property type="entry name" value="C-terminal autoproteolytic domain of nucleoporin nup98"/>
    <property type="match status" value="1"/>
</dbReference>